<name>A0ABM9HZD4_9GAMM</name>
<organism evidence="2 3">
    <name type="scientific">Methylocaldum szegediense</name>
    <dbReference type="NCBI Taxonomy" id="73780"/>
    <lineage>
        <taxon>Bacteria</taxon>
        <taxon>Pseudomonadati</taxon>
        <taxon>Pseudomonadota</taxon>
        <taxon>Gammaproteobacteria</taxon>
        <taxon>Methylococcales</taxon>
        <taxon>Methylococcaceae</taxon>
        <taxon>Methylocaldum</taxon>
    </lineage>
</organism>
<gene>
    <name evidence="2" type="ORF">MSZNOR_1320</name>
</gene>
<accession>A0ABM9HZD4</accession>
<dbReference type="RefSeq" id="WP_317963786.1">
    <property type="nucleotide sequence ID" value="NZ_OX458333.1"/>
</dbReference>
<keyword evidence="1" id="KW-0812">Transmembrane</keyword>
<feature type="transmembrane region" description="Helical" evidence="1">
    <location>
        <begin position="14"/>
        <end position="36"/>
    </location>
</feature>
<evidence type="ECO:0000313" key="2">
    <source>
        <dbReference type="EMBL" id="CAI8786422.1"/>
    </source>
</evidence>
<reference evidence="2 3" key="1">
    <citation type="submission" date="2023-03" db="EMBL/GenBank/DDBJ databases">
        <authorList>
            <person name="Pearce D."/>
        </authorList>
    </citation>
    <scope>NUCLEOTIDE SEQUENCE [LARGE SCALE GENOMIC DNA]</scope>
    <source>
        <strain evidence="2">Msz</strain>
    </source>
</reference>
<keyword evidence="1" id="KW-0472">Membrane</keyword>
<proteinExistence type="predicted"/>
<evidence type="ECO:0000313" key="3">
    <source>
        <dbReference type="Proteomes" id="UP001162030"/>
    </source>
</evidence>
<keyword evidence="1" id="KW-1133">Transmembrane helix</keyword>
<sequence length="156" mass="17701">MSERDTNSLTPKEWISGIGALFKLFGVIVLLVYAWLFALEFYRSSRIEDIELPGGKFSSAMYDAQFCRSSPNYRIRGIYGSTRIGLWLDRVSFRSEAYVHAKDTLTAISAAQEYQRVGDEAAANQAIEDAQSRLRRAMESYVASTCVDAEIKRRTY</sequence>
<keyword evidence="3" id="KW-1185">Reference proteome</keyword>
<dbReference type="EMBL" id="OX458333">
    <property type="protein sequence ID" value="CAI8786422.1"/>
    <property type="molecule type" value="Genomic_DNA"/>
</dbReference>
<dbReference type="Proteomes" id="UP001162030">
    <property type="component" value="Chromosome"/>
</dbReference>
<protein>
    <submittedName>
        <fullName evidence="2">Uncharacterized protein</fullName>
    </submittedName>
</protein>
<evidence type="ECO:0000256" key="1">
    <source>
        <dbReference type="SAM" id="Phobius"/>
    </source>
</evidence>